<name>A2Q2X0_MEDTR</name>
<reference evidence="1" key="1">
    <citation type="submission" date="2004-10" db="EMBL/GenBank/DDBJ databases">
        <authorList>
            <person name="Town C.D."/>
        </authorList>
    </citation>
    <scope>NUCLEOTIDE SEQUENCE</scope>
</reference>
<accession>A2Q2X0</accession>
<sequence length="53" mass="6477">MNSELEEESYRVAMAEAYDKRKMELEGNSFSFLFFHLNDKFPFLFFTFAYFQL</sequence>
<organism evidence="1">
    <name type="scientific">Medicago truncatula</name>
    <name type="common">Barrel medic</name>
    <name type="synonym">Medicago tribuloides</name>
    <dbReference type="NCBI Taxonomy" id="3880"/>
    <lineage>
        <taxon>Eukaryota</taxon>
        <taxon>Viridiplantae</taxon>
        <taxon>Streptophyta</taxon>
        <taxon>Embryophyta</taxon>
        <taxon>Tracheophyta</taxon>
        <taxon>Spermatophyta</taxon>
        <taxon>Magnoliopsida</taxon>
        <taxon>eudicotyledons</taxon>
        <taxon>Gunneridae</taxon>
        <taxon>Pentapetalae</taxon>
        <taxon>rosids</taxon>
        <taxon>fabids</taxon>
        <taxon>Fabales</taxon>
        <taxon>Fabaceae</taxon>
        <taxon>Papilionoideae</taxon>
        <taxon>50 kb inversion clade</taxon>
        <taxon>NPAAA clade</taxon>
        <taxon>Hologalegina</taxon>
        <taxon>IRL clade</taxon>
        <taxon>Trifolieae</taxon>
        <taxon>Medicago</taxon>
    </lineage>
</organism>
<reference evidence="1" key="2">
    <citation type="submission" date="2007-03" db="EMBL/GenBank/DDBJ databases">
        <authorList>
            <consortium name="The International Medicago Genome Annotation Group"/>
        </authorList>
    </citation>
    <scope>NUCLEOTIDE SEQUENCE</scope>
</reference>
<dbReference type="AlphaFoldDB" id="A2Q2X0"/>
<protein>
    <submittedName>
        <fullName evidence="1">Uncharacterized protein</fullName>
    </submittedName>
</protein>
<evidence type="ECO:0000313" key="1">
    <source>
        <dbReference type="EMBL" id="ABN07970.1"/>
    </source>
</evidence>
<proteinExistence type="predicted"/>
<gene>
    <name evidence="1" type="ORF">MtrDRAFT_AC152185g24v2</name>
</gene>
<dbReference type="EMBL" id="AC152185">
    <property type="protein sequence ID" value="ABN07970.1"/>
    <property type="molecule type" value="Genomic_DNA"/>
</dbReference>